<accession>A0A172RXC7</accession>
<dbReference type="GO" id="GO:0004735">
    <property type="term" value="F:pyrroline-5-carboxylate reductase activity"/>
    <property type="evidence" value="ECO:0007669"/>
    <property type="project" value="UniProtKB-UniRule"/>
</dbReference>
<keyword evidence="3 5" id="KW-0560">Oxidoreductase</keyword>
<dbReference type="AlphaFoldDB" id="A0A172RXC7"/>
<feature type="domain" description="Pyrroline-5-carboxylate reductase catalytic N-terminal" evidence="9">
    <location>
        <begin position="2"/>
        <end position="96"/>
    </location>
</feature>
<dbReference type="Gene3D" id="3.40.50.720">
    <property type="entry name" value="NAD(P)-binding Rossmann-like Domain"/>
    <property type="match status" value="1"/>
</dbReference>
<dbReference type="InterPro" id="IPR000304">
    <property type="entry name" value="Pyrroline-COOH_reductase"/>
</dbReference>
<keyword evidence="5 8" id="KW-0641">Proline biosynthesis</keyword>
<dbReference type="GO" id="GO:0055129">
    <property type="term" value="P:L-proline biosynthetic process"/>
    <property type="evidence" value="ECO:0007669"/>
    <property type="project" value="UniProtKB-UniRule"/>
</dbReference>
<evidence type="ECO:0000256" key="3">
    <source>
        <dbReference type="ARBA" id="ARBA00023002"/>
    </source>
</evidence>
<dbReference type="EC" id="1.5.1.2" evidence="5 6"/>
<comment type="catalytic activity">
    <reaction evidence="5">
        <text>L-proline + NAD(+) = (S)-1-pyrroline-5-carboxylate + NADH + 2 H(+)</text>
        <dbReference type="Rhea" id="RHEA:14105"/>
        <dbReference type="ChEBI" id="CHEBI:15378"/>
        <dbReference type="ChEBI" id="CHEBI:17388"/>
        <dbReference type="ChEBI" id="CHEBI:57540"/>
        <dbReference type="ChEBI" id="CHEBI:57945"/>
        <dbReference type="ChEBI" id="CHEBI:60039"/>
        <dbReference type="EC" id="1.5.1.2"/>
    </reaction>
</comment>
<dbReference type="FunFam" id="1.10.3730.10:FF:000001">
    <property type="entry name" value="Pyrroline-5-carboxylate reductase"/>
    <property type="match status" value="1"/>
</dbReference>
<sequence>MKIGFIGAGNMASAIMGGIIESGLVDASSVFASNPSREKLDELSSRLGITPASSNSEIVRTCDVVVLAVKPAVLETVISEVATVDSDPLFISIAAGKSIEWIEASFVHARALEGNLNVFERIEGAARSVRLVRCMPNTPALVGQGMSGLCANATATEEDMRIALDIFGSCGRALPMSEQMVDVIGVVAGCTPAFTFLFIEALADAAVAEGMSRADAYQVVSQAVMGSAQLARDTGKHPGQLKDMVTSPAGTTIEGVQALEEDGFRAAAMHAVRRAMEKTRKL</sequence>
<dbReference type="Pfam" id="PF14748">
    <property type="entry name" value="P5CR_dimer"/>
    <property type="match status" value="1"/>
</dbReference>
<organism evidence="11 12">
    <name type="scientific">Denitrobacterium detoxificans</name>
    <dbReference type="NCBI Taxonomy" id="79604"/>
    <lineage>
        <taxon>Bacteria</taxon>
        <taxon>Bacillati</taxon>
        <taxon>Actinomycetota</taxon>
        <taxon>Coriobacteriia</taxon>
        <taxon>Eggerthellales</taxon>
        <taxon>Eggerthellaceae</taxon>
        <taxon>Denitrobacterium</taxon>
    </lineage>
</organism>
<dbReference type="PROSITE" id="PS00521">
    <property type="entry name" value="P5CR"/>
    <property type="match status" value="1"/>
</dbReference>
<dbReference type="Pfam" id="PF03807">
    <property type="entry name" value="F420_oxidored"/>
    <property type="match status" value="1"/>
</dbReference>
<dbReference type="Proteomes" id="UP000182975">
    <property type="component" value="Unassembled WGS sequence"/>
</dbReference>
<evidence type="ECO:0000256" key="7">
    <source>
        <dbReference type="PIRSR" id="PIRSR000193-1"/>
    </source>
</evidence>
<dbReference type="SUPFAM" id="SSF48179">
    <property type="entry name" value="6-phosphogluconate dehydrogenase C-terminal domain-like"/>
    <property type="match status" value="1"/>
</dbReference>
<dbReference type="NCBIfam" id="TIGR00112">
    <property type="entry name" value="proC"/>
    <property type="match status" value="1"/>
</dbReference>
<keyword evidence="2 5" id="KW-0521">NADP</keyword>
<evidence type="ECO:0000256" key="1">
    <source>
        <dbReference type="ARBA" id="ARBA00005525"/>
    </source>
</evidence>
<feature type="binding site" evidence="7">
    <location>
        <begin position="6"/>
        <end position="11"/>
    </location>
    <ligand>
        <name>NADP(+)</name>
        <dbReference type="ChEBI" id="CHEBI:58349"/>
    </ligand>
</feature>
<dbReference type="InterPro" id="IPR028939">
    <property type="entry name" value="P5C_Rdtase_cat_N"/>
</dbReference>
<dbReference type="SUPFAM" id="SSF51735">
    <property type="entry name" value="NAD(P)-binding Rossmann-fold domains"/>
    <property type="match status" value="1"/>
</dbReference>
<comment type="pathway">
    <text evidence="5 8">Amino-acid biosynthesis; L-proline biosynthesis; L-proline from L-glutamate 5-semialdehyde: step 1/1.</text>
</comment>
<protein>
    <recommendedName>
        <fullName evidence="5 6">Pyrroline-5-carboxylate reductase</fullName>
        <shortName evidence="5">P5C reductase</shortName>
        <shortName evidence="5">P5CR</shortName>
        <ecNumber evidence="5 6">1.5.1.2</ecNumber>
    </recommendedName>
    <alternativeName>
        <fullName evidence="5">PCA reductase</fullName>
    </alternativeName>
</protein>
<evidence type="ECO:0000256" key="5">
    <source>
        <dbReference type="HAMAP-Rule" id="MF_01925"/>
    </source>
</evidence>
<feature type="domain" description="Pyrroline-5-carboxylate reductase dimerisation" evidence="10">
    <location>
        <begin position="178"/>
        <end position="282"/>
    </location>
</feature>
<comment type="catalytic activity">
    <reaction evidence="5 8">
        <text>L-proline + NADP(+) = (S)-1-pyrroline-5-carboxylate + NADPH + 2 H(+)</text>
        <dbReference type="Rhea" id="RHEA:14109"/>
        <dbReference type="ChEBI" id="CHEBI:15378"/>
        <dbReference type="ChEBI" id="CHEBI:17388"/>
        <dbReference type="ChEBI" id="CHEBI:57783"/>
        <dbReference type="ChEBI" id="CHEBI:58349"/>
        <dbReference type="ChEBI" id="CHEBI:60039"/>
        <dbReference type="EC" id="1.5.1.2"/>
    </reaction>
</comment>
<gene>
    <name evidence="5" type="primary">proC</name>
    <name evidence="11" type="ORF">SAMN02910314_01662</name>
</gene>
<dbReference type="InterPro" id="IPR008927">
    <property type="entry name" value="6-PGluconate_DH-like_C_sf"/>
</dbReference>
<keyword evidence="5" id="KW-0963">Cytoplasm</keyword>
<keyword evidence="5 8" id="KW-0028">Amino-acid biosynthesis</keyword>
<evidence type="ECO:0000256" key="6">
    <source>
        <dbReference type="NCBIfam" id="TIGR00112"/>
    </source>
</evidence>
<dbReference type="PANTHER" id="PTHR11645:SF0">
    <property type="entry name" value="PYRROLINE-5-CARBOXYLATE REDUCTASE 3"/>
    <property type="match status" value="1"/>
</dbReference>
<comment type="subcellular location">
    <subcellularLocation>
        <location evidence="5">Cytoplasm</location>
    </subcellularLocation>
</comment>
<dbReference type="InterPro" id="IPR036291">
    <property type="entry name" value="NAD(P)-bd_dom_sf"/>
</dbReference>
<dbReference type="KEGG" id="ddt:AAY81_03760"/>
<dbReference type="PIRSF" id="PIRSF000193">
    <property type="entry name" value="Pyrrol-5-carb_rd"/>
    <property type="match status" value="1"/>
</dbReference>
<dbReference type="Gene3D" id="1.10.3730.10">
    <property type="entry name" value="ProC C-terminal domain-like"/>
    <property type="match status" value="1"/>
</dbReference>
<evidence type="ECO:0000256" key="2">
    <source>
        <dbReference type="ARBA" id="ARBA00022857"/>
    </source>
</evidence>
<evidence type="ECO:0000259" key="9">
    <source>
        <dbReference type="Pfam" id="PF03807"/>
    </source>
</evidence>
<proteinExistence type="inferred from homology"/>
<dbReference type="InterPro" id="IPR053790">
    <property type="entry name" value="P5CR-like_CS"/>
</dbReference>
<dbReference type="STRING" id="79604.AAY81_03760"/>
<evidence type="ECO:0000313" key="11">
    <source>
        <dbReference type="EMBL" id="SEO93384.1"/>
    </source>
</evidence>
<name>A0A172RXC7_9ACTN</name>
<dbReference type="RefSeq" id="WP_066661545.1">
    <property type="nucleotide sequence ID" value="NZ_CP011402.1"/>
</dbReference>
<feature type="binding site" evidence="7">
    <location>
        <position position="55"/>
    </location>
    <ligand>
        <name>NADPH</name>
        <dbReference type="ChEBI" id="CHEBI:57783"/>
    </ligand>
</feature>
<comment type="function">
    <text evidence="4 5">Catalyzes the reduction of 1-pyrroline-5-carboxylate (PCA) to L-proline.</text>
</comment>
<evidence type="ECO:0000259" key="10">
    <source>
        <dbReference type="Pfam" id="PF14748"/>
    </source>
</evidence>
<dbReference type="InterPro" id="IPR029036">
    <property type="entry name" value="P5CR_dimer"/>
</dbReference>
<evidence type="ECO:0000313" key="12">
    <source>
        <dbReference type="Proteomes" id="UP000182975"/>
    </source>
</evidence>
<dbReference type="UniPathway" id="UPA00098">
    <property type="reaction ID" value="UER00361"/>
</dbReference>
<evidence type="ECO:0000256" key="8">
    <source>
        <dbReference type="RuleBase" id="RU003903"/>
    </source>
</evidence>
<dbReference type="HAMAP" id="MF_01925">
    <property type="entry name" value="P5C_reductase"/>
    <property type="match status" value="1"/>
</dbReference>
<dbReference type="EMBL" id="FOEC01000012">
    <property type="protein sequence ID" value="SEO93384.1"/>
    <property type="molecule type" value="Genomic_DNA"/>
</dbReference>
<dbReference type="PANTHER" id="PTHR11645">
    <property type="entry name" value="PYRROLINE-5-CARBOXYLATE REDUCTASE"/>
    <property type="match status" value="1"/>
</dbReference>
<comment type="similarity">
    <text evidence="1 5 8">Belongs to the pyrroline-5-carboxylate reductase family.</text>
</comment>
<keyword evidence="12" id="KW-1185">Reference proteome</keyword>
<dbReference type="PATRIC" id="fig|79604.3.peg.764"/>
<evidence type="ECO:0000256" key="4">
    <source>
        <dbReference type="ARBA" id="ARBA00058118"/>
    </source>
</evidence>
<dbReference type="OrthoDB" id="9805754at2"/>
<reference evidence="12" key="1">
    <citation type="submission" date="2016-10" db="EMBL/GenBank/DDBJ databases">
        <authorList>
            <person name="Varghese N."/>
        </authorList>
    </citation>
    <scope>NUCLEOTIDE SEQUENCE [LARGE SCALE GENOMIC DNA]</scope>
    <source>
        <strain evidence="12">DSM 21843</strain>
    </source>
</reference>
<dbReference type="GO" id="GO:0005737">
    <property type="term" value="C:cytoplasm"/>
    <property type="evidence" value="ECO:0007669"/>
    <property type="project" value="UniProtKB-SubCell"/>
</dbReference>
<feature type="binding site" evidence="7">
    <location>
        <begin position="68"/>
        <end position="71"/>
    </location>
    <ligand>
        <name>NADP(+)</name>
        <dbReference type="ChEBI" id="CHEBI:58349"/>
    </ligand>
</feature>